<reference evidence="2 3" key="1">
    <citation type="submission" date="2023-10" db="EMBL/GenBank/DDBJ databases">
        <title>Surface-active antibiotics is a multifunctional adaptation for post-fire microbes.</title>
        <authorList>
            <person name="Liu M.D."/>
            <person name="Du Y."/>
            <person name="Koupaei S.K."/>
            <person name="Kim N.R."/>
            <person name="Zhang W."/>
            <person name="Traxler M.F."/>
        </authorList>
    </citation>
    <scope>NUCLEOTIDE SEQUENCE [LARGE SCALE GENOMIC DNA]</scope>
    <source>
        <strain evidence="2 3">F3</strain>
    </source>
</reference>
<evidence type="ECO:0000256" key="1">
    <source>
        <dbReference type="SAM" id="MobiDB-lite"/>
    </source>
</evidence>
<name>A0ABZ0ETV8_9BURK</name>
<proteinExistence type="predicted"/>
<organism evidence="2 3">
    <name type="scientific">Paraburkholderia kirstenboschensis</name>
    <dbReference type="NCBI Taxonomy" id="1245436"/>
    <lineage>
        <taxon>Bacteria</taxon>
        <taxon>Pseudomonadati</taxon>
        <taxon>Pseudomonadota</taxon>
        <taxon>Betaproteobacteria</taxon>
        <taxon>Burkholderiales</taxon>
        <taxon>Burkholderiaceae</taxon>
        <taxon>Paraburkholderia</taxon>
    </lineage>
</organism>
<evidence type="ECO:0000313" key="3">
    <source>
        <dbReference type="Proteomes" id="UP001302652"/>
    </source>
</evidence>
<dbReference type="Proteomes" id="UP001302652">
    <property type="component" value="Chromosome 1"/>
</dbReference>
<gene>
    <name evidence="2" type="ORF">RW095_30800</name>
</gene>
<protein>
    <submittedName>
        <fullName evidence="2">Uncharacterized protein</fullName>
    </submittedName>
</protein>
<sequence length="57" mass="6662">MEHEVAHFMTHVLKETKPKEAFTEHDMRAKCASDAETLERTQTTKLRNEFIDANQSE</sequence>
<dbReference type="EMBL" id="CP136513">
    <property type="protein sequence ID" value="WOD20561.1"/>
    <property type="molecule type" value="Genomic_DNA"/>
</dbReference>
<accession>A0ABZ0ETV8</accession>
<feature type="region of interest" description="Disordered" evidence="1">
    <location>
        <begin position="34"/>
        <end position="57"/>
    </location>
</feature>
<keyword evidence="3" id="KW-1185">Reference proteome</keyword>
<evidence type="ECO:0000313" key="2">
    <source>
        <dbReference type="EMBL" id="WOD20561.1"/>
    </source>
</evidence>
<dbReference type="RefSeq" id="WP_317022476.1">
    <property type="nucleotide sequence ID" value="NZ_CP136513.1"/>
</dbReference>